<evidence type="ECO:0000259" key="3">
    <source>
        <dbReference type="PROSITE" id="PS51123"/>
    </source>
</evidence>
<dbReference type="PROSITE" id="PS51257">
    <property type="entry name" value="PROKAR_LIPOPROTEIN"/>
    <property type="match status" value="1"/>
</dbReference>
<keyword evidence="2" id="KW-0472">Membrane</keyword>
<dbReference type="PROSITE" id="PS51123">
    <property type="entry name" value="OMPA_2"/>
    <property type="match status" value="1"/>
</dbReference>
<dbReference type="EMBL" id="UINC01175338">
    <property type="protein sequence ID" value="SVD81916.1"/>
    <property type="molecule type" value="Genomic_DNA"/>
</dbReference>
<accession>A0A382YF35</accession>
<dbReference type="InterPro" id="IPR006665">
    <property type="entry name" value="OmpA-like"/>
</dbReference>
<comment type="subcellular location">
    <subcellularLocation>
        <location evidence="1">Membrane</location>
    </subcellularLocation>
</comment>
<dbReference type="InterPro" id="IPR006664">
    <property type="entry name" value="OMP_bac"/>
</dbReference>
<proteinExistence type="predicted"/>
<gene>
    <name evidence="4" type="ORF">METZ01_LOCUS434770</name>
</gene>
<sequence>MKKGAFYHILALGVVSFFIVGCKSQKPVGLTNIPTMEPIVKTITVPGPVQPLSPGGTGGIPGGKPSPGTGGGTTIVEIPPENADLGKNFNGSQVEDRDMFLAQMVHFEFDSSAVRPGDLPKVEIVAQYMIQNPTHSLLIEGHCDERGAEDYNLSLGERRA</sequence>
<dbReference type="SUPFAM" id="SSF103088">
    <property type="entry name" value="OmpA-like"/>
    <property type="match status" value="1"/>
</dbReference>
<feature type="domain" description="OmpA-like" evidence="3">
    <location>
        <begin position="94"/>
        <end position="160"/>
    </location>
</feature>
<dbReference type="GO" id="GO:0016020">
    <property type="term" value="C:membrane"/>
    <property type="evidence" value="ECO:0007669"/>
    <property type="project" value="UniProtKB-SubCell"/>
</dbReference>
<dbReference type="AlphaFoldDB" id="A0A382YF35"/>
<dbReference type="InterPro" id="IPR036737">
    <property type="entry name" value="OmpA-like_sf"/>
</dbReference>
<name>A0A382YF35_9ZZZZ</name>
<protein>
    <recommendedName>
        <fullName evidence="3">OmpA-like domain-containing protein</fullName>
    </recommendedName>
</protein>
<evidence type="ECO:0000256" key="2">
    <source>
        <dbReference type="ARBA" id="ARBA00023136"/>
    </source>
</evidence>
<reference evidence="4" key="1">
    <citation type="submission" date="2018-05" db="EMBL/GenBank/DDBJ databases">
        <authorList>
            <person name="Lanie J.A."/>
            <person name="Ng W.-L."/>
            <person name="Kazmierczak K.M."/>
            <person name="Andrzejewski T.M."/>
            <person name="Davidsen T.M."/>
            <person name="Wayne K.J."/>
            <person name="Tettelin H."/>
            <person name="Glass J.I."/>
            <person name="Rusch D."/>
            <person name="Podicherti R."/>
            <person name="Tsui H.-C.T."/>
            <person name="Winkler M.E."/>
        </authorList>
    </citation>
    <scope>NUCLEOTIDE SEQUENCE</scope>
</reference>
<evidence type="ECO:0000313" key="4">
    <source>
        <dbReference type="EMBL" id="SVD81916.1"/>
    </source>
</evidence>
<organism evidence="4">
    <name type="scientific">marine metagenome</name>
    <dbReference type="NCBI Taxonomy" id="408172"/>
    <lineage>
        <taxon>unclassified sequences</taxon>
        <taxon>metagenomes</taxon>
        <taxon>ecological metagenomes</taxon>
    </lineage>
</organism>
<dbReference type="Gene3D" id="3.30.1330.60">
    <property type="entry name" value="OmpA-like domain"/>
    <property type="match status" value="1"/>
</dbReference>
<feature type="non-terminal residue" evidence="4">
    <location>
        <position position="160"/>
    </location>
</feature>
<dbReference type="CDD" id="cd07185">
    <property type="entry name" value="OmpA_C-like"/>
    <property type="match status" value="1"/>
</dbReference>
<dbReference type="PRINTS" id="PR01021">
    <property type="entry name" value="OMPADOMAIN"/>
</dbReference>
<evidence type="ECO:0000256" key="1">
    <source>
        <dbReference type="ARBA" id="ARBA00004370"/>
    </source>
</evidence>